<sequence length="132" mass="15125">MRTQSSVWISIADDDLEAAEHCYQGQQYLWAMFMCQQALEKSIKALCFEMTGETPPKKHDLIALAGITGVLEECPKDMRDLFRRLSVYYIETRYPDKRSELEAKCNAASTKNPLASSKEAVEWLRSKLSKLK</sequence>
<evidence type="ECO:0000313" key="3">
    <source>
        <dbReference type="Proteomes" id="UP000002217"/>
    </source>
</evidence>
<organism evidence="2 3">
    <name type="scientific">Desulfofarcimen acetoxidans (strain ATCC 49208 / DSM 771 / KCTC 5769 / VKM B-1644 / 5575)</name>
    <name type="common">Desulfotomaculum acetoxidans</name>
    <dbReference type="NCBI Taxonomy" id="485916"/>
    <lineage>
        <taxon>Bacteria</taxon>
        <taxon>Bacillati</taxon>
        <taxon>Bacillota</taxon>
        <taxon>Clostridia</taxon>
        <taxon>Eubacteriales</taxon>
        <taxon>Peptococcaceae</taxon>
        <taxon>Desulfofarcimen</taxon>
    </lineage>
</organism>
<dbReference type="SMART" id="SM00748">
    <property type="entry name" value="HEPN"/>
    <property type="match status" value="1"/>
</dbReference>
<dbReference type="AlphaFoldDB" id="C8VYM1"/>
<dbReference type="InterPro" id="IPR007842">
    <property type="entry name" value="HEPN_dom"/>
</dbReference>
<evidence type="ECO:0000313" key="2">
    <source>
        <dbReference type="EMBL" id="ACV64742.1"/>
    </source>
</evidence>
<dbReference type="Pfam" id="PF05168">
    <property type="entry name" value="HEPN"/>
    <property type="match status" value="1"/>
</dbReference>
<dbReference type="eggNOG" id="COG2250">
    <property type="taxonomic scope" value="Bacteria"/>
</dbReference>
<dbReference type="KEGG" id="dae:Dtox_4066"/>
<dbReference type="HOGENOM" id="CLU_123170_3_0_9"/>
<protein>
    <submittedName>
        <fullName evidence="2">HEPN domain protein</fullName>
    </submittedName>
</protein>
<dbReference type="Gene3D" id="1.20.120.330">
    <property type="entry name" value="Nucleotidyltransferases domain 2"/>
    <property type="match status" value="1"/>
</dbReference>
<dbReference type="Proteomes" id="UP000002217">
    <property type="component" value="Chromosome"/>
</dbReference>
<accession>C8VYM1</accession>
<name>C8VYM1_DESAS</name>
<gene>
    <name evidence="2" type="ordered locus">Dtox_4066</name>
</gene>
<evidence type="ECO:0000259" key="1">
    <source>
        <dbReference type="PROSITE" id="PS50910"/>
    </source>
</evidence>
<dbReference type="STRING" id="485916.Dtox_4066"/>
<reference evidence="2 3" key="1">
    <citation type="journal article" date="2009" name="Stand. Genomic Sci.">
        <title>Complete genome sequence of Desulfotomaculum acetoxidans type strain (5575).</title>
        <authorList>
            <person name="Spring S."/>
            <person name="Lapidus A."/>
            <person name="Schroder M."/>
            <person name="Gleim D."/>
            <person name="Sims D."/>
            <person name="Meincke L."/>
            <person name="Glavina Del Rio T."/>
            <person name="Tice H."/>
            <person name="Copeland A."/>
            <person name="Cheng J.F."/>
            <person name="Lucas S."/>
            <person name="Chen F."/>
            <person name="Nolan M."/>
            <person name="Bruce D."/>
            <person name="Goodwin L."/>
            <person name="Pitluck S."/>
            <person name="Ivanova N."/>
            <person name="Mavromatis K."/>
            <person name="Mikhailova N."/>
            <person name="Pati A."/>
            <person name="Chen A."/>
            <person name="Palaniappan K."/>
            <person name="Land M."/>
            <person name="Hauser L."/>
            <person name="Chang Y.J."/>
            <person name="Jeffries C.D."/>
            <person name="Chain P."/>
            <person name="Saunders E."/>
            <person name="Brettin T."/>
            <person name="Detter J.C."/>
            <person name="Goker M."/>
            <person name="Bristow J."/>
            <person name="Eisen J.A."/>
            <person name="Markowitz V."/>
            <person name="Hugenholtz P."/>
            <person name="Kyrpides N.C."/>
            <person name="Klenk H.P."/>
            <person name="Han C."/>
        </authorList>
    </citation>
    <scope>NUCLEOTIDE SEQUENCE [LARGE SCALE GENOMIC DNA]</scope>
    <source>
        <strain evidence="3">ATCC 49208 / DSM 771 / VKM B-1644</strain>
    </source>
</reference>
<feature type="domain" description="HEPN" evidence="1">
    <location>
        <begin position="9"/>
        <end position="121"/>
    </location>
</feature>
<dbReference type="SUPFAM" id="SSF81593">
    <property type="entry name" value="Nucleotidyltransferase substrate binding subunit/domain"/>
    <property type="match status" value="1"/>
</dbReference>
<proteinExistence type="predicted"/>
<dbReference type="RefSeq" id="WP_015759412.1">
    <property type="nucleotide sequence ID" value="NC_013216.1"/>
</dbReference>
<dbReference type="EMBL" id="CP001720">
    <property type="protein sequence ID" value="ACV64742.1"/>
    <property type="molecule type" value="Genomic_DNA"/>
</dbReference>
<dbReference type="PROSITE" id="PS50910">
    <property type="entry name" value="HEPN"/>
    <property type="match status" value="1"/>
</dbReference>
<keyword evidence="3" id="KW-1185">Reference proteome</keyword>
<dbReference type="OrthoDB" id="9808176at2"/>